<keyword evidence="3" id="KW-0677">Repeat</keyword>
<sequence>MSKLKLQFCSGPSLQSSIANNQKQFQGNQQDPISALQQENLINMGNTDQKRRNNCAGDRFIPTIKKKFSILTETKAPAQDIASSQAALEMLYKQQILDQEPIMESENGSLKFINQNNFQYKNEHVHYIDSIDPKNYNSPLVDHKYFALPETISSYYGKYIRKIPKVPFKVLDAPQLQDDFYLNLIDWSNYVPNMLQLSTIAFIYGMLNLKRLLNYLIFCNDVVTSVGWSLRGPLLGVGTNNGRSITMGCFHAARVGTLCFAESTLSSGSRDKSIIQRDLRQKEDSYFKSIAHKQEVCGLKWSPDSQLLASGGNDNKLYIWSAAQYDKPIFKFNEHQAAVKAIAWSPHQHGLLASGGGTADKTIRFWNALEGKMLSKEDTGSQVCNLMFSKMENELISTHGYSQHQIILWKCNGMKRIATLIGHTSRVLYLAMSPDGYTIVTGAGDETLRFWSVYPQSVGNEQNSKCQLTLQNISIR</sequence>
<evidence type="ECO:0000256" key="5">
    <source>
        <dbReference type="PROSITE-ProRule" id="PRU00221"/>
    </source>
</evidence>
<dbReference type="Pfam" id="PF24807">
    <property type="entry name" value="WD40_CDC20-Fz"/>
    <property type="match status" value="1"/>
</dbReference>
<dbReference type="InterPro" id="IPR001680">
    <property type="entry name" value="WD40_rpt"/>
</dbReference>
<evidence type="ECO:0000256" key="4">
    <source>
        <dbReference type="ARBA" id="ARBA00023306"/>
    </source>
</evidence>
<evidence type="ECO:0000313" key="8">
    <source>
        <dbReference type="Proteomes" id="UP000000600"/>
    </source>
</evidence>
<keyword evidence="8" id="KW-1185">Reference proteome</keyword>
<feature type="repeat" description="WD" evidence="5">
    <location>
        <begin position="289"/>
        <end position="321"/>
    </location>
</feature>
<dbReference type="OrthoDB" id="10263272at2759"/>
<dbReference type="GO" id="GO:0005680">
    <property type="term" value="C:anaphase-promoting complex"/>
    <property type="evidence" value="ECO:0000318"/>
    <property type="project" value="GO_Central"/>
</dbReference>
<organism evidence="7 8">
    <name type="scientific">Paramecium tetraurelia</name>
    <dbReference type="NCBI Taxonomy" id="5888"/>
    <lineage>
        <taxon>Eukaryota</taxon>
        <taxon>Sar</taxon>
        <taxon>Alveolata</taxon>
        <taxon>Ciliophora</taxon>
        <taxon>Intramacronucleata</taxon>
        <taxon>Oligohymenophorea</taxon>
        <taxon>Peniculida</taxon>
        <taxon>Parameciidae</taxon>
        <taxon>Paramecium</taxon>
    </lineage>
</organism>
<dbReference type="GO" id="GO:0010997">
    <property type="term" value="F:anaphase-promoting complex binding"/>
    <property type="evidence" value="ECO:0000318"/>
    <property type="project" value="GO_Central"/>
</dbReference>
<feature type="domain" description="CDC20/Fizzy WD40" evidence="6">
    <location>
        <begin position="171"/>
        <end position="451"/>
    </location>
</feature>
<dbReference type="InterPro" id="IPR056150">
    <property type="entry name" value="WD40_CDC20-Fz"/>
</dbReference>
<evidence type="ECO:0000313" key="7">
    <source>
        <dbReference type="EMBL" id="CAK56427.1"/>
    </source>
</evidence>
<dbReference type="FunCoup" id="A0BD10">
    <property type="interactions" value="581"/>
</dbReference>
<dbReference type="Proteomes" id="UP000000600">
    <property type="component" value="Unassembled WGS sequence"/>
</dbReference>
<dbReference type="PROSITE" id="PS50294">
    <property type="entry name" value="WD_REPEATS_REGION"/>
    <property type="match status" value="2"/>
</dbReference>
<evidence type="ECO:0000256" key="3">
    <source>
        <dbReference type="ARBA" id="ARBA00022737"/>
    </source>
</evidence>
<dbReference type="SMART" id="SM00320">
    <property type="entry name" value="WD40"/>
    <property type="match status" value="4"/>
</dbReference>
<dbReference type="GeneID" id="5009609"/>
<gene>
    <name evidence="7" type="ORF">GSPATT00004521001</name>
</gene>
<dbReference type="Gene3D" id="2.130.10.10">
    <property type="entry name" value="YVTN repeat-like/Quinoprotein amine dehydrogenase"/>
    <property type="match status" value="1"/>
</dbReference>
<dbReference type="eggNOG" id="KOG0305">
    <property type="taxonomic scope" value="Eukaryota"/>
</dbReference>
<dbReference type="RefSeq" id="XP_001423825.1">
    <property type="nucleotide sequence ID" value="XM_001423788.1"/>
</dbReference>
<keyword evidence="2 5" id="KW-0853">WD repeat</keyword>
<dbReference type="InterPro" id="IPR036322">
    <property type="entry name" value="WD40_repeat_dom_sf"/>
</dbReference>
<dbReference type="InterPro" id="IPR033010">
    <property type="entry name" value="Cdc20/Fizzy"/>
</dbReference>
<accession>A0BD10</accession>
<evidence type="ECO:0000256" key="1">
    <source>
        <dbReference type="ARBA" id="ARBA00006445"/>
    </source>
</evidence>
<protein>
    <recommendedName>
        <fullName evidence="6">CDC20/Fizzy WD40 domain-containing protein</fullName>
    </recommendedName>
</protein>
<dbReference type="OMA" id="SGTVQIW"/>
<dbReference type="STRING" id="5888.A0BD10"/>
<comment type="similarity">
    <text evidence="1">Belongs to the WD repeat CDC20/Fizzy family.</text>
</comment>
<feature type="repeat" description="WD" evidence="5">
    <location>
        <begin position="420"/>
        <end position="453"/>
    </location>
</feature>
<dbReference type="SUPFAM" id="SSF50978">
    <property type="entry name" value="WD40 repeat-like"/>
    <property type="match status" value="1"/>
</dbReference>
<dbReference type="HOGENOM" id="CLU_014831_1_4_1"/>
<reference evidence="7 8" key="1">
    <citation type="journal article" date="2006" name="Nature">
        <title>Global trends of whole-genome duplications revealed by the ciliate Paramecium tetraurelia.</title>
        <authorList>
            <consortium name="Genoscope"/>
            <person name="Aury J.-M."/>
            <person name="Jaillon O."/>
            <person name="Duret L."/>
            <person name="Noel B."/>
            <person name="Jubin C."/>
            <person name="Porcel B.M."/>
            <person name="Segurens B."/>
            <person name="Daubin V."/>
            <person name="Anthouard V."/>
            <person name="Aiach N."/>
            <person name="Arnaiz O."/>
            <person name="Billaut A."/>
            <person name="Beisson J."/>
            <person name="Blanc I."/>
            <person name="Bouhouche K."/>
            <person name="Camara F."/>
            <person name="Duharcourt S."/>
            <person name="Guigo R."/>
            <person name="Gogendeau D."/>
            <person name="Katinka M."/>
            <person name="Keller A.-M."/>
            <person name="Kissmehl R."/>
            <person name="Klotz C."/>
            <person name="Koll F."/>
            <person name="Le Moue A."/>
            <person name="Lepere C."/>
            <person name="Malinsky S."/>
            <person name="Nowacki M."/>
            <person name="Nowak J.K."/>
            <person name="Plattner H."/>
            <person name="Poulain J."/>
            <person name="Ruiz F."/>
            <person name="Serrano V."/>
            <person name="Zagulski M."/>
            <person name="Dessen P."/>
            <person name="Betermier M."/>
            <person name="Weissenbach J."/>
            <person name="Scarpelli C."/>
            <person name="Schachter V."/>
            <person name="Sperling L."/>
            <person name="Meyer E."/>
            <person name="Cohen J."/>
            <person name="Wincker P."/>
        </authorList>
    </citation>
    <scope>NUCLEOTIDE SEQUENCE [LARGE SCALE GENOMIC DNA]</scope>
    <source>
        <strain evidence="7 8">Stock d4-2</strain>
    </source>
</reference>
<dbReference type="EMBL" id="CT867986">
    <property type="protein sequence ID" value="CAK56427.1"/>
    <property type="molecule type" value="Genomic_DNA"/>
</dbReference>
<dbReference type="AlphaFoldDB" id="A0BD10"/>
<dbReference type="PANTHER" id="PTHR19918">
    <property type="entry name" value="CELL DIVISION CYCLE 20 CDC20 FIZZY -RELATED"/>
    <property type="match status" value="1"/>
</dbReference>
<dbReference type="PROSITE" id="PS50082">
    <property type="entry name" value="WD_REPEATS_2"/>
    <property type="match status" value="3"/>
</dbReference>
<dbReference type="PANTHER" id="PTHR19918:SF1">
    <property type="entry name" value="FIZZY-RELATED PROTEIN HOMOLOG"/>
    <property type="match status" value="1"/>
</dbReference>
<name>A0BD10_PARTE</name>
<evidence type="ECO:0000259" key="6">
    <source>
        <dbReference type="Pfam" id="PF24807"/>
    </source>
</evidence>
<dbReference type="GO" id="GO:1905786">
    <property type="term" value="P:positive regulation of anaphase-promoting complex-dependent catabolic process"/>
    <property type="evidence" value="ECO:0000318"/>
    <property type="project" value="GO_Central"/>
</dbReference>
<dbReference type="GO" id="GO:1990757">
    <property type="term" value="F:ubiquitin ligase activator activity"/>
    <property type="evidence" value="ECO:0000318"/>
    <property type="project" value="GO_Central"/>
</dbReference>
<evidence type="ECO:0000256" key="2">
    <source>
        <dbReference type="ARBA" id="ARBA00022574"/>
    </source>
</evidence>
<dbReference type="InParanoid" id="A0BD10"/>
<dbReference type="GO" id="GO:0031145">
    <property type="term" value="P:anaphase-promoting complex-dependent catabolic process"/>
    <property type="evidence" value="ECO:0000318"/>
    <property type="project" value="GO_Central"/>
</dbReference>
<proteinExistence type="inferred from homology"/>
<dbReference type="KEGG" id="ptm:GSPATT00004521001"/>
<dbReference type="InterPro" id="IPR015943">
    <property type="entry name" value="WD40/YVTN_repeat-like_dom_sf"/>
</dbReference>
<keyword evidence="4" id="KW-0131">Cell cycle</keyword>
<feature type="repeat" description="WD" evidence="5">
    <location>
        <begin position="332"/>
        <end position="376"/>
    </location>
</feature>